<organism evidence="1 2">
    <name type="scientific">Ameca splendens</name>
    <dbReference type="NCBI Taxonomy" id="208324"/>
    <lineage>
        <taxon>Eukaryota</taxon>
        <taxon>Metazoa</taxon>
        <taxon>Chordata</taxon>
        <taxon>Craniata</taxon>
        <taxon>Vertebrata</taxon>
        <taxon>Euteleostomi</taxon>
        <taxon>Actinopterygii</taxon>
        <taxon>Neopterygii</taxon>
        <taxon>Teleostei</taxon>
        <taxon>Neoteleostei</taxon>
        <taxon>Acanthomorphata</taxon>
        <taxon>Ovalentaria</taxon>
        <taxon>Atherinomorphae</taxon>
        <taxon>Cyprinodontiformes</taxon>
        <taxon>Goodeidae</taxon>
        <taxon>Ameca</taxon>
    </lineage>
</organism>
<comment type="caution">
    <text evidence="1">The sequence shown here is derived from an EMBL/GenBank/DDBJ whole genome shotgun (WGS) entry which is preliminary data.</text>
</comment>
<evidence type="ECO:0000313" key="2">
    <source>
        <dbReference type="Proteomes" id="UP001469553"/>
    </source>
</evidence>
<name>A0ABV0XX79_9TELE</name>
<evidence type="ECO:0000313" key="1">
    <source>
        <dbReference type="EMBL" id="MEQ2286133.1"/>
    </source>
</evidence>
<accession>A0ABV0XX79</accession>
<gene>
    <name evidence="1" type="ORF">AMECASPLE_039079</name>
</gene>
<proteinExistence type="predicted"/>
<protein>
    <submittedName>
        <fullName evidence="1">Uncharacterized protein</fullName>
    </submittedName>
</protein>
<reference evidence="1 2" key="1">
    <citation type="submission" date="2021-06" db="EMBL/GenBank/DDBJ databases">
        <authorList>
            <person name="Palmer J.M."/>
        </authorList>
    </citation>
    <scope>NUCLEOTIDE SEQUENCE [LARGE SCALE GENOMIC DNA]</scope>
    <source>
        <strain evidence="1 2">AS_MEX2019</strain>
        <tissue evidence="1">Muscle</tissue>
    </source>
</reference>
<keyword evidence="2" id="KW-1185">Reference proteome</keyword>
<sequence>MPLTSGSKYSVFFWIGLLDSSFKFPVRTTFWLTASRLNDEPAQVISKPCSPPIVLSGKLLHQCSSPSPSPSWMLKKPSFLENSSCLKDQFSWINLSDQGHSCAELPDSTFPFPLAVHFLIPV</sequence>
<dbReference type="Proteomes" id="UP001469553">
    <property type="component" value="Unassembled WGS sequence"/>
</dbReference>
<dbReference type="EMBL" id="JAHRIP010017152">
    <property type="protein sequence ID" value="MEQ2286133.1"/>
    <property type="molecule type" value="Genomic_DNA"/>
</dbReference>